<evidence type="ECO:0000256" key="1">
    <source>
        <dbReference type="SAM" id="MobiDB-lite"/>
    </source>
</evidence>
<sequence>MLDIVQPIDLFVHNNNSDNKISNGNLYLCQPHTVIQLVEVAPPPPRRISSVINSSSAGSSSYSSTASSYDEEEDDEEEEEEEEVCESYCSSDDEMDVCEGGACTSSPASNSHSDSFSSKMKRILVWRELSDAPLAVLFFHLTLKLTSSALLLQSSHSSKRSRSQASSHSVSSMRSISSSELQMHSCPACDAFFPTEQSLRQHGRDAQVNEACFVAVEYAFEQ</sequence>
<dbReference type="Proteomes" id="UP000284842">
    <property type="component" value="Unassembled WGS sequence"/>
</dbReference>
<dbReference type="OrthoDB" id="3256870at2759"/>
<proteinExistence type="predicted"/>
<dbReference type="InParanoid" id="A0A409VG38"/>
<gene>
    <name evidence="2" type="ORF">CVT24_011379</name>
</gene>
<feature type="compositionally biased region" description="Acidic residues" evidence="1">
    <location>
        <begin position="69"/>
        <end position="86"/>
    </location>
</feature>
<keyword evidence="3" id="KW-1185">Reference proteome</keyword>
<accession>A0A409VG38</accession>
<name>A0A409VG38_9AGAR</name>
<evidence type="ECO:0000313" key="3">
    <source>
        <dbReference type="Proteomes" id="UP000284842"/>
    </source>
</evidence>
<reference evidence="2 3" key="1">
    <citation type="journal article" date="2018" name="Evol. Lett.">
        <title>Horizontal gene cluster transfer increased hallucinogenic mushroom diversity.</title>
        <authorList>
            <person name="Reynolds H.T."/>
            <person name="Vijayakumar V."/>
            <person name="Gluck-Thaler E."/>
            <person name="Korotkin H.B."/>
            <person name="Matheny P.B."/>
            <person name="Slot J.C."/>
        </authorList>
    </citation>
    <scope>NUCLEOTIDE SEQUENCE [LARGE SCALE GENOMIC DNA]</scope>
    <source>
        <strain evidence="2 3">2629</strain>
    </source>
</reference>
<comment type="caution">
    <text evidence="2">The sequence shown here is derived from an EMBL/GenBank/DDBJ whole genome shotgun (WGS) entry which is preliminary data.</text>
</comment>
<evidence type="ECO:0000313" key="2">
    <source>
        <dbReference type="EMBL" id="PPQ65195.1"/>
    </source>
</evidence>
<protein>
    <submittedName>
        <fullName evidence="2">Uncharacterized protein</fullName>
    </submittedName>
</protein>
<feature type="region of interest" description="Disordered" evidence="1">
    <location>
        <begin position="48"/>
        <end position="86"/>
    </location>
</feature>
<feature type="compositionally biased region" description="Low complexity" evidence="1">
    <location>
        <begin position="54"/>
        <end position="68"/>
    </location>
</feature>
<dbReference type="AlphaFoldDB" id="A0A409VG38"/>
<organism evidence="2 3">
    <name type="scientific">Panaeolus cyanescens</name>
    <dbReference type="NCBI Taxonomy" id="181874"/>
    <lineage>
        <taxon>Eukaryota</taxon>
        <taxon>Fungi</taxon>
        <taxon>Dikarya</taxon>
        <taxon>Basidiomycota</taxon>
        <taxon>Agaricomycotina</taxon>
        <taxon>Agaricomycetes</taxon>
        <taxon>Agaricomycetidae</taxon>
        <taxon>Agaricales</taxon>
        <taxon>Agaricineae</taxon>
        <taxon>Galeropsidaceae</taxon>
        <taxon>Panaeolus</taxon>
    </lineage>
</organism>
<dbReference type="EMBL" id="NHTK01006070">
    <property type="protein sequence ID" value="PPQ65195.1"/>
    <property type="molecule type" value="Genomic_DNA"/>
</dbReference>